<evidence type="ECO:0000313" key="2">
    <source>
        <dbReference type="Proteomes" id="UP000290289"/>
    </source>
</evidence>
<proteinExistence type="predicted"/>
<gene>
    <name evidence="1" type="ORF">DVH24_013695</name>
</gene>
<keyword evidence="2" id="KW-1185">Reference proteome</keyword>
<dbReference type="Proteomes" id="UP000290289">
    <property type="component" value="Chromosome 7"/>
</dbReference>
<sequence>MEILRIAPLASIAILSYLRSFYKYCGWFHLQMLYCSNRSLKGFFDHQNSILQENAVWALRVASQDSQQCIQFFYVWSLPGVHIERSSVNSCSGDAGSSMIGSQLLISAPAIWNELISGGGSDMGVTANVGFISAAIGTLELTMLFSSGPGRASLALHQTWLVPLSLMTVVGRIMPSAWPCFRTVFQVFTSNLCSNDILAYSFSMGGSRCGRLVLDDPLPESASLESWVPMDP</sequence>
<protein>
    <submittedName>
        <fullName evidence="1">Uncharacterized protein</fullName>
    </submittedName>
</protein>
<accession>A0A498JBD6</accession>
<dbReference type="EMBL" id="RDQH01000333">
    <property type="protein sequence ID" value="RXH93119.1"/>
    <property type="molecule type" value="Genomic_DNA"/>
</dbReference>
<evidence type="ECO:0000313" key="1">
    <source>
        <dbReference type="EMBL" id="RXH93119.1"/>
    </source>
</evidence>
<organism evidence="1 2">
    <name type="scientific">Malus domestica</name>
    <name type="common">Apple</name>
    <name type="synonym">Pyrus malus</name>
    <dbReference type="NCBI Taxonomy" id="3750"/>
    <lineage>
        <taxon>Eukaryota</taxon>
        <taxon>Viridiplantae</taxon>
        <taxon>Streptophyta</taxon>
        <taxon>Embryophyta</taxon>
        <taxon>Tracheophyta</taxon>
        <taxon>Spermatophyta</taxon>
        <taxon>Magnoliopsida</taxon>
        <taxon>eudicotyledons</taxon>
        <taxon>Gunneridae</taxon>
        <taxon>Pentapetalae</taxon>
        <taxon>rosids</taxon>
        <taxon>fabids</taxon>
        <taxon>Rosales</taxon>
        <taxon>Rosaceae</taxon>
        <taxon>Amygdaloideae</taxon>
        <taxon>Maleae</taxon>
        <taxon>Malus</taxon>
    </lineage>
</organism>
<comment type="caution">
    <text evidence="1">The sequence shown here is derived from an EMBL/GenBank/DDBJ whole genome shotgun (WGS) entry which is preliminary data.</text>
</comment>
<dbReference type="AlphaFoldDB" id="A0A498JBD6"/>
<name>A0A498JBD6_MALDO</name>
<reference evidence="1 2" key="1">
    <citation type="submission" date="2018-10" db="EMBL/GenBank/DDBJ databases">
        <title>A high-quality apple genome assembly.</title>
        <authorList>
            <person name="Hu J."/>
        </authorList>
    </citation>
    <scope>NUCLEOTIDE SEQUENCE [LARGE SCALE GENOMIC DNA]</scope>
    <source>
        <strain evidence="2">cv. HFTH1</strain>
        <tissue evidence="1">Young leaf</tissue>
    </source>
</reference>